<organism evidence="1 2">
    <name type="scientific">Solanum verrucosum</name>
    <dbReference type="NCBI Taxonomy" id="315347"/>
    <lineage>
        <taxon>Eukaryota</taxon>
        <taxon>Viridiplantae</taxon>
        <taxon>Streptophyta</taxon>
        <taxon>Embryophyta</taxon>
        <taxon>Tracheophyta</taxon>
        <taxon>Spermatophyta</taxon>
        <taxon>Magnoliopsida</taxon>
        <taxon>eudicotyledons</taxon>
        <taxon>Gunneridae</taxon>
        <taxon>Pentapetalae</taxon>
        <taxon>asterids</taxon>
        <taxon>lamiids</taxon>
        <taxon>Solanales</taxon>
        <taxon>Solanaceae</taxon>
        <taxon>Solanoideae</taxon>
        <taxon>Solaneae</taxon>
        <taxon>Solanum</taxon>
    </lineage>
</organism>
<reference evidence="1" key="1">
    <citation type="submission" date="2023-08" db="EMBL/GenBank/DDBJ databases">
        <title>A de novo genome assembly of Solanum verrucosum Schlechtendal, a Mexican diploid species geographically isolated from the other diploid A-genome species in potato relatives.</title>
        <authorList>
            <person name="Hosaka K."/>
        </authorList>
    </citation>
    <scope>NUCLEOTIDE SEQUENCE</scope>
    <source>
        <tissue evidence="1">Young leaves</tissue>
    </source>
</reference>
<dbReference type="AlphaFoldDB" id="A0AAF0QWC5"/>
<dbReference type="EMBL" id="CP133616">
    <property type="protein sequence ID" value="WMV30676.1"/>
    <property type="molecule type" value="Genomic_DNA"/>
</dbReference>
<dbReference type="Proteomes" id="UP001234989">
    <property type="component" value="Chromosome 5"/>
</dbReference>
<accession>A0AAF0QWC5</accession>
<evidence type="ECO:0000313" key="2">
    <source>
        <dbReference type="Proteomes" id="UP001234989"/>
    </source>
</evidence>
<keyword evidence="2" id="KW-1185">Reference proteome</keyword>
<sequence>MGVIDGQARKGVLVPDFEDSKCGATEEDLRTVDQTTVHIIDPSFASEMMMFWKLRICLSPESWKSQFPKWSLKFRELP</sequence>
<proteinExistence type="predicted"/>
<name>A0AAF0QWC5_SOLVR</name>
<evidence type="ECO:0000313" key="1">
    <source>
        <dbReference type="EMBL" id="WMV30676.1"/>
    </source>
</evidence>
<protein>
    <submittedName>
        <fullName evidence="1">Uncharacterized protein</fullName>
    </submittedName>
</protein>
<gene>
    <name evidence="1" type="ORF">MTR67_024061</name>
</gene>